<evidence type="ECO:0000256" key="1">
    <source>
        <dbReference type="ARBA" id="ARBA00022559"/>
    </source>
</evidence>
<dbReference type="PANTHER" id="PTHR11475:SF22">
    <property type="entry name" value="PEROXIDASE SKPO-1"/>
    <property type="match status" value="1"/>
</dbReference>
<organism evidence="2">
    <name type="scientific">Gongylonema pulchrum</name>
    <dbReference type="NCBI Taxonomy" id="637853"/>
    <lineage>
        <taxon>Eukaryota</taxon>
        <taxon>Metazoa</taxon>
        <taxon>Ecdysozoa</taxon>
        <taxon>Nematoda</taxon>
        <taxon>Chromadorea</taxon>
        <taxon>Rhabditida</taxon>
        <taxon>Spirurina</taxon>
        <taxon>Spiruromorpha</taxon>
        <taxon>Spiruroidea</taxon>
        <taxon>Gongylonematidae</taxon>
        <taxon>Gongylonema</taxon>
    </lineage>
</organism>
<keyword evidence="1" id="KW-0560">Oxidoreductase</keyword>
<keyword evidence="1" id="KW-0575">Peroxidase</keyword>
<dbReference type="PANTHER" id="PTHR11475">
    <property type="entry name" value="OXIDASE/PEROXIDASE"/>
    <property type="match status" value="1"/>
</dbReference>
<dbReference type="GO" id="GO:0020037">
    <property type="term" value="F:heme binding"/>
    <property type="evidence" value="ECO:0007669"/>
    <property type="project" value="InterPro"/>
</dbReference>
<dbReference type="InterPro" id="IPR037120">
    <property type="entry name" value="Haem_peroxidase_sf_animal"/>
</dbReference>
<dbReference type="GO" id="GO:0005615">
    <property type="term" value="C:extracellular space"/>
    <property type="evidence" value="ECO:0007669"/>
    <property type="project" value="TreeGrafter"/>
</dbReference>
<reference evidence="2" key="1">
    <citation type="submission" date="2016-06" db="UniProtKB">
        <authorList>
            <consortium name="WormBaseParasite"/>
        </authorList>
    </citation>
    <scope>IDENTIFICATION</scope>
</reference>
<dbReference type="SUPFAM" id="SSF48113">
    <property type="entry name" value="Heme-dependent peroxidases"/>
    <property type="match status" value="1"/>
</dbReference>
<dbReference type="GO" id="GO:0004601">
    <property type="term" value="F:peroxidase activity"/>
    <property type="evidence" value="ECO:0007669"/>
    <property type="project" value="UniProtKB-KW"/>
</dbReference>
<dbReference type="Pfam" id="PF03098">
    <property type="entry name" value="An_peroxidase"/>
    <property type="match status" value="1"/>
</dbReference>
<accession>A0A183F0E5</accession>
<evidence type="ECO:0000313" key="2">
    <source>
        <dbReference type="WBParaSite" id="GPUH_0002671601-mRNA-1"/>
    </source>
</evidence>
<dbReference type="InterPro" id="IPR010255">
    <property type="entry name" value="Haem_peroxidase_sf"/>
</dbReference>
<proteinExistence type="predicted"/>
<sequence length="95" mass="10440">LDLYVGGTIEDPFQGSVVGPTFACIIAEQFVRLRDGDSSLQIAALRRVTLASVLCDTGDDMPLLVPSALRSVHNQTLLPCTMIHTLDLKPWIERF</sequence>
<dbReference type="Gene3D" id="1.10.640.10">
    <property type="entry name" value="Haem peroxidase domain superfamily, animal type"/>
    <property type="match status" value="1"/>
</dbReference>
<dbReference type="InterPro" id="IPR019791">
    <property type="entry name" value="Haem_peroxidase_animal"/>
</dbReference>
<protein>
    <submittedName>
        <fullName evidence="2">Reverse transcriptase domain-containing protein</fullName>
    </submittedName>
</protein>
<dbReference type="PROSITE" id="PS50292">
    <property type="entry name" value="PEROXIDASE_3"/>
    <property type="match status" value="1"/>
</dbReference>
<dbReference type="GO" id="GO:0006979">
    <property type="term" value="P:response to oxidative stress"/>
    <property type="evidence" value="ECO:0007669"/>
    <property type="project" value="InterPro"/>
</dbReference>
<name>A0A183F0E5_9BILA</name>
<dbReference type="WBParaSite" id="GPUH_0002671601-mRNA-1">
    <property type="protein sequence ID" value="GPUH_0002671601-mRNA-1"/>
    <property type="gene ID" value="GPUH_0002671601"/>
</dbReference>
<dbReference type="AlphaFoldDB" id="A0A183F0E5"/>